<dbReference type="RefSeq" id="WP_264727315.1">
    <property type="nucleotide sequence ID" value="NZ_JAPDNR010000001.1"/>
</dbReference>
<keyword evidence="2" id="KW-1185">Reference proteome</keyword>
<comment type="caution">
    <text evidence="1">The sequence shown here is derived from an EMBL/GenBank/DDBJ whole genome shotgun (WGS) entry which is preliminary data.</text>
</comment>
<name>A0ABT3IFF4_9BACT</name>
<sequence length="177" mass="20765">MITISHKFRQHQIDAATTTLIIGTFNPDTAKNTADFFYSRNRNYLWRLLPIAFGQEDLKGKSPEEKRAFMQSAHIDFIDLIETVTIEAGQETNYADAFLDSRVTTWRDVIAVLQHLKNLRKVCLTRKSFADIPTMKIRIDAIRQHCLQHNIYFQCISTPTRFYTAAKQQEWRDFFNK</sequence>
<gene>
    <name evidence="1" type="ORF">OL497_02245</name>
</gene>
<evidence type="ECO:0008006" key="3">
    <source>
        <dbReference type="Google" id="ProtNLM"/>
    </source>
</evidence>
<dbReference type="EMBL" id="JAPDNS010000001">
    <property type="protein sequence ID" value="MCW3482693.1"/>
    <property type="molecule type" value="Genomic_DNA"/>
</dbReference>
<evidence type="ECO:0000313" key="2">
    <source>
        <dbReference type="Proteomes" id="UP001207742"/>
    </source>
</evidence>
<accession>A0ABT3IFF4</accession>
<organism evidence="1 2">
    <name type="scientific">Chitinophaga nivalis</name>
    <dbReference type="NCBI Taxonomy" id="2991709"/>
    <lineage>
        <taxon>Bacteria</taxon>
        <taxon>Pseudomonadati</taxon>
        <taxon>Bacteroidota</taxon>
        <taxon>Chitinophagia</taxon>
        <taxon>Chitinophagales</taxon>
        <taxon>Chitinophagaceae</taxon>
        <taxon>Chitinophaga</taxon>
    </lineage>
</organism>
<protein>
    <recommendedName>
        <fullName evidence="3">DNA-deoxyinosine glycosylase</fullName>
    </recommendedName>
</protein>
<reference evidence="1 2" key="1">
    <citation type="submission" date="2022-10" db="EMBL/GenBank/DDBJ databases">
        <title>Chitinophaga nivalis PC15 sp. nov., isolated from Pyeongchang county, South Korea.</title>
        <authorList>
            <person name="Trinh H.N."/>
        </authorList>
    </citation>
    <scope>NUCLEOTIDE SEQUENCE [LARGE SCALE GENOMIC DNA]</scope>
    <source>
        <strain evidence="1 2">PC14</strain>
    </source>
</reference>
<evidence type="ECO:0000313" key="1">
    <source>
        <dbReference type="EMBL" id="MCW3482693.1"/>
    </source>
</evidence>
<dbReference type="InterPro" id="IPR036895">
    <property type="entry name" value="Uracil-DNA_glycosylase-like_sf"/>
</dbReference>
<proteinExistence type="predicted"/>
<dbReference type="Gene3D" id="3.40.470.10">
    <property type="entry name" value="Uracil-DNA glycosylase-like domain"/>
    <property type="match status" value="1"/>
</dbReference>
<dbReference type="Proteomes" id="UP001207742">
    <property type="component" value="Unassembled WGS sequence"/>
</dbReference>